<name>A0A402APS5_9CHLR</name>
<dbReference type="RefSeq" id="WP_246035448.1">
    <property type="nucleotide sequence ID" value="NZ_BIFS01000001.1"/>
</dbReference>
<dbReference type="Proteomes" id="UP000287188">
    <property type="component" value="Unassembled WGS sequence"/>
</dbReference>
<evidence type="ECO:0000313" key="8">
    <source>
        <dbReference type="EMBL" id="GCE21181.1"/>
    </source>
</evidence>
<dbReference type="GO" id="GO:0006508">
    <property type="term" value="P:proteolysis"/>
    <property type="evidence" value="ECO:0007669"/>
    <property type="project" value="UniProtKB-KW"/>
</dbReference>
<proteinExistence type="inferred from homology"/>
<keyword evidence="2 6" id="KW-0479">Metal-binding</keyword>
<keyword evidence="4 6" id="KW-0862">Zinc</keyword>
<dbReference type="GO" id="GO:0046872">
    <property type="term" value="F:metal ion binding"/>
    <property type="evidence" value="ECO:0007669"/>
    <property type="project" value="UniProtKB-UniRule"/>
</dbReference>
<feature type="domain" description="Peptidase M3A/M3B catalytic" evidence="7">
    <location>
        <begin position="2"/>
        <end position="173"/>
    </location>
</feature>
<evidence type="ECO:0000259" key="7">
    <source>
        <dbReference type="Pfam" id="PF01432"/>
    </source>
</evidence>
<evidence type="ECO:0000256" key="5">
    <source>
        <dbReference type="ARBA" id="ARBA00023049"/>
    </source>
</evidence>
<gene>
    <name evidence="8" type="ORF">KDK_49810</name>
</gene>
<keyword evidence="3 6" id="KW-0378">Hydrolase</keyword>
<sequence>MPIEFAEVASTSMEFIGSMHLQQAGLCSEEEARLLRIQHLENMLTGYLPTIMRGDAFQHWAYENFEQALDPDQCAQKWIELTKRYQPAIDWSGLEDELGMGWLWIGHFFDEPFYYIEYAFAAIGAYQVWNNYLRDPERALQQYRHALSLGATRSLPELYEAAGAKFTGNTQILELVRDLTLQQLTQLQA</sequence>
<protein>
    <recommendedName>
        <fullName evidence="7">Peptidase M3A/M3B catalytic domain-containing protein</fullName>
    </recommendedName>
</protein>
<evidence type="ECO:0000256" key="1">
    <source>
        <dbReference type="ARBA" id="ARBA00022670"/>
    </source>
</evidence>
<dbReference type="SUPFAM" id="SSF55486">
    <property type="entry name" value="Metalloproteases ('zincins'), catalytic domain"/>
    <property type="match status" value="1"/>
</dbReference>
<keyword evidence="5 6" id="KW-0482">Metalloprotease</keyword>
<evidence type="ECO:0000256" key="2">
    <source>
        <dbReference type="ARBA" id="ARBA00022723"/>
    </source>
</evidence>
<dbReference type="EMBL" id="BIFS01000001">
    <property type="protein sequence ID" value="GCE21181.1"/>
    <property type="molecule type" value="Genomic_DNA"/>
</dbReference>
<evidence type="ECO:0000256" key="4">
    <source>
        <dbReference type="ARBA" id="ARBA00022833"/>
    </source>
</evidence>
<comment type="caution">
    <text evidence="8">The sequence shown here is derived from an EMBL/GenBank/DDBJ whole genome shotgun (WGS) entry which is preliminary data.</text>
</comment>
<evidence type="ECO:0000256" key="3">
    <source>
        <dbReference type="ARBA" id="ARBA00022801"/>
    </source>
</evidence>
<keyword evidence="1 6" id="KW-0645">Protease</keyword>
<dbReference type="InterPro" id="IPR001567">
    <property type="entry name" value="Pept_M3A_M3B_dom"/>
</dbReference>
<reference evidence="9" key="1">
    <citation type="submission" date="2018-12" db="EMBL/GenBank/DDBJ databases">
        <title>Tengunoibacter tsumagoiensis gen. nov., sp. nov., Dictyobacter kobayashii sp. nov., D. alpinus sp. nov., and D. joshuensis sp. nov. and description of Dictyobacteraceae fam. nov. within the order Ktedonobacterales isolated from Tengu-no-mugimeshi.</title>
        <authorList>
            <person name="Wang C.M."/>
            <person name="Zheng Y."/>
            <person name="Sakai Y."/>
            <person name="Toyoda A."/>
            <person name="Minakuchi Y."/>
            <person name="Abe K."/>
            <person name="Yokota A."/>
            <person name="Yabe S."/>
        </authorList>
    </citation>
    <scope>NUCLEOTIDE SEQUENCE [LARGE SCALE GENOMIC DNA]</scope>
    <source>
        <strain evidence="9">Uno11</strain>
    </source>
</reference>
<dbReference type="Pfam" id="PF01432">
    <property type="entry name" value="Peptidase_M3"/>
    <property type="match status" value="1"/>
</dbReference>
<organism evidence="8 9">
    <name type="scientific">Dictyobacter kobayashii</name>
    <dbReference type="NCBI Taxonomy" id="2014872"/>
    <lineage>
        <taxon>Bacteria</taxon>
        <taxon>Bacillati</taxon>
        <taxon>Chloroflexota</taxon>
        <taxon>Ktedonobacteria</taxon>
        <taxon>Ktedonobacterales</taxon>
        <taxon>Dictyobacteraceae</taxon>
        <taxon>Dictyobacter</taxon>
    </lineage>
</organism>
<evidence type="ECO:0000313" key="9">
    <source>
        <dbReference type="Proteomes" id="UP000287188"/>
    </source>
</evidence>
<accession>A0A402APS5</accession>
<dbReference type="GO" id="GO:0004222">
    <property type="term" value="F:metalloendopeptidase activity"/>
    <property type="evidence" value="ECO:0007669"/>
    <property type="project" value="InterPro"/>
</dbReference>
<dbReference type="Gene3D" id="1.10.1370.30">
    <property type="match status" value="1"/>
</dbReference>
<keyword evidence="9" id="KW-1185">Reference proteome</keyword>
<comment type="cofactor">
    <cofactor evidence="6">
        <name>Zn(2+)</name>
        <dbReference type="ChEBI" id="CHEBI:29105"/>
    </cofactor>
    <text evidence="6">Binds 1 zinc ion.</text>
</comment>
<evidence type="ECO:0000256" key="6">
    <source>
        <dbReference type="RuleBase" id="RU003435"/>
    </source>
</evidence>
<comment type="similarity">
    <text evidence="6">Belongs to the peptidase M3 family.</text>
</comment>
<dbReference type="AlphaFoldDB" id="A0A402APS5"/>